<keyword evidence="5" id="KW-1185">Reference proteome</keyword>
<dbReference type="InParanoid" id="F4SC18"/>
<dbReference type="HOGENOM" id="CLU_007383_9_2_1"/>
<dbReference type="STRING" id="747676.F4SC18"/>
<dbReference type="GeneID" id="18927950"/>
<dbReference type="InterPro" id="IPR036291">
    <property type="entry name" value="NAD(P)-bd_dom_sf"/>
</dbReference>
<dbReference type="AlphaFoldDB" id="F4SC18"/>
<dbReference type="Proteomes" id="UP000001072">
    <property type="component" value="Unassembled WGS sequence"/>
</dbReference>
<dbReference type="PANTHER" id="PTHR10366">
    <property type="entry name" value="NAD DEPENDENT EPIMERASE/DEHYDRATASE"/>
    <property type="match status" value="1"/>
</dbReference>
<gene>
    <name evidence="4" type="ORF">MELLADRAFT_41147</name>
</gene>
<dbReference type="GO" id="GO:0006694">
    <property type="term" value="P:steroid biosynthetic process"/>
    <property type="evidence" value="ECO:0007669"/>
    <property type="project" value="InterPro"/>
</dbReference>
<dbReference type="OrthoDB" id="2735536at2759"/>
<proteinExistence type="inferred from homology"/>
<dbReference type="eggNOG" id="KOG1502">
    <property type="taxonomic scope" value="Eukaryota"/>
</dbReference>
<dbReference type="SUPFAM" id="SSF51735">
    <property type="entry name" value="NAD(P)-binding Rossmann-fold domains"/>
    <property type="match status" value="1"/>
</dbReference>
<protein>
    <recommendedName>
        <fullName evidence="3">3-beta hydroxysteroid dehydrogenase/isomerase domain-containing protein</fullName>
    </recommendedName>
</protein>
<dbReference type="KEGG" id="mlr:MELLADRAFT_41147"/>
<evidence type="ECO:0000313" key="4">
    <source>
        <dbReference type="EMBL" id="EGF97814.1"/>
    </source>
</evidence>
<dbReference type="PANTHER" id="PTHR10366:SF579">
    <property type="entry name" value="3-BETA HYDROXYSTEROID DEHYDROGENASE_ISOMERASE FAMILY PROTEIN (AFU_ORTHOLOGUE AFUA_3G02250)"/>
    <property type="match status" value="1"/>
</dbReference>
<dbReference type="RefSeq" id="XP_007418911.1">
    <property type="nucleotide sequence ID" value="XM_007418849.1"/>
</dbReference>
<dbReference type="InterPro" id="IPR002225">
    <property type="entry name" value="3Beta_OHSteriod_DH/Estase"/>
</dbReference>
<evidence type="ECO:0000259" key="3">
    <source>
        <dbReference type="Pfam" id="PF01073"/>
    </source>
</evidence>
<dbReference type="EMBL" id="GL883198">
    <property type="protein sequence ID" value="EGF97814.1"/>
    <property type="molecule type" value="Genomic_DNA"/>
</dbReference>
<organism evidence="5">
    <name type="scientific">Melampsora larici-populina (strain 98AG31 / pathotype 3-4-7)</name>
    <name type="common">Poplar leaf rust fungus</name>
    <dbReference type="NCBI Taxonomy" id="747676"/>
    <lineage>
        <taxon>Eukaryota</taxon>
        <taxon>Fungi</taxon>
        <taxon>Dikarya</taxon>
        <taxon>Basidiomycota</taxon>
        <taxon>Pucciniomycotina</taxon>
        <taxon>Pucciniomycetes</taxon>
        <taxon>Pucciniales</taxon>
        <taxon>Melampsoraceae</taxon>
        <taxon>Melampsora</taxon>
    </lineage>
</organism>
<reference evidence="5" key="1">
    <citation type="journal article" date="2011" name="Proc. Natl. Acad. Sci. U.S.A.">
        <title>Obligate biotrophy features unraveled by the genomic analysis of rust fungi.</title>
        <authorList>
            <person name="Duplessis S."/>
            <person name="Cuomo C.A."/>
            <person name="Lin Y.-C."/>
            <person name="Aerts A."/>
            <person name="Tisserant E."/>
            <person name="Veneault-Fourrey C."/>
            <person name="Joly D.L."/>
            <person name="Hacquard S."/>
            <person name="Amselem J."/>
            <person name="Cantarel B.L."/>
            <person name="Chiu R."/>
            <person name="Coutinho P.M."/>
            <person name="Feau N."/>
            <person name="Field M."/>
            <person name="Frey P."/>
            <person name="Gelhaye E."/>
            <person name="Goldberg J."/>
            <person name="Grabherr M.G."/>
            <person name="Kodira C.D."/>
            <person name="Kohler A."/>
            <person name="Kuees U."/>
            <person name="Lindquist E.A."/>
            <person name="Lucas S.M."/>
            <person name="Mago R."/>
            <person name="Mauceli E."/>
            <person name="Morin E."/>
            <person name="Murat C."/>
            <person name="Pangilinan J.L."/>
            <person name="Park R."/>
            <person name="Pearson M."/>
            <person name="Quesneville H."/>
            <person name="Rouhier N."/>
            <person name="Sakthikumar S."/>
            <person name="Salamov A.A."/>
            <person name="Schmutz J."/>
            <person name="Selles B."/>
            <person name="Shapiro H."/>
            <person name="Tanguay P."/>
            <person name="Tuskan G.A."/>
            <person name="Henrissat B."/>
            <person name="Van de Peer Y."/>
            <person name="Rouze P."/>
            <person name="Ellis J.G."/>
            <person name="Dodds P.N."/>
            <person name="Schein J.E."/>
            <person name="Zhong S."/>
            <person name="Hamelin R.C."/>
            <person name="Grigoriev I.V."/>
            <person name="Szabo L.J."/>
            <person name="Martin F."/>
        </authorList>
    </citation>
    <scope>NUCLEOTIDE SEQUENCE [LARGE SCALE GENOMIC DNA]</scope>
    <source>
        <strain evidence="5">98AG31 / pathotype 3-4-7</strain>
    </source>
</reference>
<evidence type="ECO:0000256" key="2">
    <source>
        <dbReference type="ARBA" id="ARBA00023445"/>
    </source>
</evidence>
<dbReference type="VEuPathDB" id="FungiDB:MELLADRAFT_41147"/>
<comment type="similarity">
    <text evidence="2">Belongs to the NAD(P)-dependent epimerase/dehydratase family. Dihydroflavonol-4-reductase subfamily.</text>
</comment>
<dbReference type="InterPro" id="IPR050425">
    <property type="entry name" value="NAD(P)_dehydrat-like"/>
</dbReference>
<dbReference type="Gene3D" id="3.40.50.720">
    <property type="entry name" value="NAD(P)-binding Rossmann-like Domain"/>
    <property type="match status" value="1"/>
</dbReference>
<dbReference type="GO" id="GO:0016616">
    <property type="term" value="F:oxidoreductase activity, acting on the CH-OH group of donors, NAD or NADP as acceptor"/>
    <property type="evidence" value="ECO:0007669"/>
    <property type="project" value="InterPro"/>
</dbReference>
<name>F4SC18_MELLP</name>
<dbReference type="Pfam" id="PF01073">
    <property type="entry name" value="3Beta_HSD"/>
    <property type="match status" value="1"/>
</dbReference>
<feature type="domain" description="3-beta hydroxysteroid dehydrogenase/isomerase" evidence="3">
    <location>
        <begin position="7"/>
        <end position="216"/>
    </location>
</feature>
<evidence type="ECO:0000313" key="5">
    <source>
        <dbReference type="Proteomes" id="UP000001072"/>
    </source>
</evidence>
<keyword evidence="1" id="KW-0560">Oxidoreductase</keyword>
<evidence type="ECO:0000256" key="1">
    <source>
        <dbReference type="ARBA" id="ARBA00023002"/>
    </source>
</evidence>
<accession>F4SC18</accession>
<sequence length="343" mass="37847">MSPKTVLVTGISGFVGSHVAKAFLDRDWIVVGTVRSAKKGDDLLRQPAFAKAAEEKRIRYVVVEDLVSSDFRPAMEGVDALAHTASPFHFDGKNFADYAEPAIKGTSNVLEAAKEFSQIKAVVVTSSFVAIVNREPPTQQAHRVYTEEDWLPIGYEEAEAQTNPGVWYCASKKFAEMKAWEIKESGASWSMATICPPMIFGPVIHTTALNSLNESSGQLYRLLSGQTNQGEIPETVFPACSDVCDVAEAHVEAIIQQSTGRFLVSSSEYDNQRVVDFIRERFPEASGRAPIGNPGKHYLREDIYQLDPKKAVNTFGLKIKTFDQVFGDTIQQYLEIEKASVAV</sequence>